<feature type="compositionally biased region" description="Basic residues" evidence="1">
    <location>
        <begin position="93"/>
        <end position="103"/>
    </location>
</feature>
<name>A0A0D0BSN4_9AGAM</name>
<sequence length="155" mass="17703">MSSNRCGFAQDTEQDMTWKDRWHTLDSDAHAVSASKIKEVILTAVDSKEHLSPFRIPSPSFQLVIFEYMVKYLKNPLDIAEEKSFLAQPHQGITKKRQSQTKLKKIEMTRKGKGKGLMQDADSDDEEYQEQEVSNESDGGNMTHRPMCHIPCRAS</sequence>
<evidence type="ECO:0000256" key="1">
    <source>
        <dbReference type="SAM" id="MobiDB-lite"/>
    </source>
</evidence>
<dbReference type="InParanoid" id="A0A0D0BSN4"/>
<reference evidence="2 3" key="1">
    <citation type="submission" date="2014-04" db="EMBL/GenBank/DDBJ databases">
        <authorList>
            <consortium name="DOE Joint Genome Institute"/>
            <person name="Kuo A."/>
            <person name="Kohler A."/>
            <person name="Jargeat P."/>
            <person name="Nagy L.G."/>
            <person name="Floudas D."/>
            <person name="Copeland A."/>
            <person name="Barry K.W."/>
            <person name="Cichocki N."/>
            <person name="Veneault-Fourrey C."/>
            <person name="LaButti K."/>
            <person name="Lindquist E.A."/>
            <person name="Lipzen A."/>
            <person name="Lundell T."/>
            <person name="Morin E."/>
            <person name="Murat C."/>
            <person name="Sun H."/>
            <person name="Tunlid A."/>
            <person name="Henrissat B."/>
            <person name="Grigoriev I.V."/>
            <person name="Hibbett D.S."/>
            <person name="Martin F."/>
            <person name="Nordberg H.P."/>
            <person name="Cantor M.N."/>
            <person name="Hua S.X."/>
        </authorList>
    </citation>
    <scope>NUCLEOTIDE SEQUENCE [LARGE SCALE GENOMIC DNA]</scope>
    <source>
        <strain evidence="2 3">Ve08.2h10</strain>
    </source>
</reference>
<reference evidence="3" key="2">
    <citation type="submission" date="2015-01" db="EMBL/GenBank/DDBJ databases">
        <title>Evolutionary Origins and Diversification of the Mycorrhizal Mutualists.</title>
        <authorList>
            <consortium name="DOE Joint Genome Institute"/>
            <consortium name="Mycorrhizal Genomics Consortium"/>
            <person name="Kohler A."/>
            <person name="Kuo A."/>
            <person name="Nagy L.G."/>
            <person name="Floudas D."/>
            <person name="Copeland A."/>
            <person name="Barry K.W."/>
            <person name="Cichocki N."/>
            <person name="Veneault-Fourrey C."/>
            <person name="LaButti K."/>
            <person name="Lindquist E.A."/>
            <person name="Lipzen A."/>
            <person name="Lundell T."/>
            <person name="Morin E."/>
            <person name="Murat C."/>
            <person name="Riley R."/>
            <person name="Ohm R."/>
            <person name="Sun H."/>
            <person name="Tunlid A."/>
            <person name="Henrissat B."/>
            <person name="Grigoriev I.V."/>
            <person name="Hibbett D.S."/>
            <person name="Martin F."/>
        </authorList>
    </citation>
    <scope>NUCLEOTIDE SEQUENCE [LARGE SCALE GENOMIC DNA]</scope>
    <source>
        <strain evidence="3">Ve08.2h10</strain>
    </source>
</reference>
<proteinExistence type="predicted"/>
<evidence type="ECO:0000313" key="2">
    <source>
        <dbReference type="EMBL" id="KIK74427.1"/>
    </source>
</evidence>
<dbReference type="HOGENOM" id="CLU_141765_0_0_1"/>
<dbReference type="EMBL" id="KN828874">
    <property type="protein sequence ID" value="KIK74427.1"/>
    <property type="molecule type" value="Genomic_DNA"/>
</dbReference>
<feature type="region of interest" description="Disordered" evidence="1">
    <location>
        <begin position="90"/>
        <end position="155"/>
    </location>
</feature>
<gene>
    <name evidence="2" type="ORF">PAXRUDRAFT_19884</name>
</gene>
<dbReference type="AlphaFoldDB" id="A0A0D0BSN4"/>
<protein>
    <submittedName>
        <fullName evidence="2">Uncharacterized protein</fullName>
    </submittedName>
</protein>
<organism evidence="2 3">
    <name type="scientific">Paxillus rubicundulus Ve08.2h10</name>
    <dbReference type="NCBI Taxonomy" id="930991"/>
    <lineage>
        <taxon>Eukaryota</taxon>
        <taxon>Fungi</taxon>
        <taxon>Dikarya</taxon>
        <taxon>Basidiomycota</taxon>
        <taxon>Agaricomycotina</taxon>
        <taxon>Agaricomycetes</taxon>
        <taxon>Agaricomycetidae</taxon>
        <taxon>Boletales</taxon>
        <taxon>Paxilineae</taxon>
        <taxon>Paxillaceae</taxon>
        <taxon>Paxillus</taxon>
    </lineage>
</organism>
<keyword evidence="3" id="KW-1185">Reference proteome</keyword>
<evidence type="ECO:0000313" key="3">
    <source>
        <dbReference type="Proteomes" id="UP000054538"/>
    </source>
</evidence>
<accession>A0A0D0BSN4</accession>
<dbReference type="Proteomes" id="UP000054538">
    <property type="component" value="Unassembled WGS sequence"/>
</dbReference>
<feature type="compositionally biased region" description="Acidic residues" evidence="1">
    <location>
        <begin position="121"/>
        <end position="135"/>
    </location>
</feature>